<keyword evidence="2" id="KW-1133">Transmembrane helix</keyword>
<evidence type="ECO:0000313" key="4">
    <source>
        <dbReference type="Proteomes" id="UP001218188"/>
    </source>
</evidence>
<evidence type="ECO:0000313" key="3">
    <source>
        <dbReference type="EMBL" id="KAJ7032635.1"/>
    </source>
</evidence>
<feature type="compositionally biased region" description="Basic and acidic residues" evidence="1">
    <location>
        <begin position="428"/>
        <end position="441"/>
    </location>
</feature>
<feature type="transmembrane region" description="Helical" evidence="2">
    <location>
        <begin position="172"/>
        <end position="195"/>
    </location>
</feature>
<feature type="compositionally biased region" description="Polar residues" evidence="1">
    <location>
        <begin position="364"/>
        <end position="384"/>
    </location>
</feature>
<feature type="transmembrane region" description="Helical" evidence="2">
    <location>
        <begin position="20"/>
        <end position="42"/>
    </location>
</feature>
<sequence length="441" mass="48798">MSNTQLHVPGWLDAHIPDIALAFNTTGIVLTSLLLLIIAYAAWNPISRPHLNRVSFRLLVCALISNLIFGATSIPTFSGPSAGCSFMAFLGLGILMFSSCLFFCTALNLQLVLVHYINGNSMEKFYYIGSVAVVAILNITPYAAGQFGYYFGTCWFSSPDPDVQFRWLLGSQSVWILLMSTGEVVCFLMILRYMYRASRILLMRTPKRMSTTQTSFSTIPKPAIVVYRSIILRIGVSTPLLSCCLSFTGCIADIWLSKNPALTELQFRISFLGTFIPPLYNLTLSLHPDLCVFALRPSLYTLLAATDPGFLRALRALRNPSESKHSTGPTSSSEHTTSDSSHGLQRLSKNSRAPVHVQLKPENKLTTGGAESNKSRVEQSSATLKSFEKESVMGERREPSFVEQEPVQSVTSLAERDREGAEELDPEAQTRSRVEDIARQI</sequence>
<accession>A0AAD6SU24</accession>
<dbReference type="Proteomes" id="UP001218188">
    <property type="component" value="Unassembled WGS sequence"/>
</dbReference>
<comment type="caution">
    <text evidence="3">The sequence shown here is derived from an EMBL/GenBank/DDBJ whole genome shotgun (WGS) entry which is preliminary data.</text>
</comment>
<proteinExistence type="predicted"/>
<keyword evidence="4" id="KW-1185">Reference proteome</keyword>
<organism evidence="3 4">
    <name type="scientific">Mycena alexandri</name>
    <dbReference type="NCBI Taxonomy" id="1745969"/>
    <lineage>
        <taxon>Eukaryota</taxon>
        <taxon>Fungi</taxon>
        <taxon>Dikarya</taxon>
        <taxon>Basidiomycota</taxon>
        <taxon>Agaricomycotina</taxon>
        <taxon>Agaricomycetes</taxon>
        <taxon>Agaricomycetidae</taxon>
        <taxon>Agaricales</taxon>
        <taxon>Marasmiineae</taxon>
        <taxon>Mycenaceae</taxon>
        <taxon>Mycena</taxon>
    </lineage>
</organism>
<dbReference type="Gene3D" id="1.20.1070.10">
    <property type="entry name" value="Rhodopsin 7-helix transmembrane proteins"/>
    <property type="match status" value="1"/>
</dbReference>
<feature type="transmembrane region" description="Helical" evidence="2">
    <location>
        <begin position="125"/>
        <end position="152"/>
    </location>
</feature>
<keyword evidence="2" id="KW-0812">Transmembrane</keyword>
<feature type="transmembrane region" description="Helical" evidence="2">
    <location>
        <begin position="86"/>
        <end position="113"/>
    </location>
</feature>
<feature type="compositionally biased region" description="Low complexity" evidence="1">
    <location>
        <begin position="330"/>
        <end position="342"/>
    </location>
</feature>
<dbReference type="EMBL" id="JARJCM010000071">
    <property type="protein sequence ID" value="KAJ7032635.1"/>
    <property type="molecule type" value="Genomic_DNA"/>
</dbReference>
<gene>
    <name evidence="3" type="ORF">C8F04DRAFT_1261714</name>
</gene>
<reference evidence="3" key="1">
    <citation type="submission" date="2023-03" db="EMBL/GenBank/DDBJ databases">
        <title>Massive genome expansion in bonnet fungi (Mycena s.s.) driven by repeated elements and novel gene families across ecological guilds.</title>
        <authorList>
            <consortium name="Lawrence Berkeley National Laboratory"/>
            <person name="Harder C.B."/>
            <person name="Miyauchi S."/>
            <person name="Viragh M."/>
            <person name="Kuo A."/>
            <person name="Thoen E."/>
            <person name="Andreopoulos B."/>
            <person name="Lu D."/>
            <person name="Skrede I."/>
            <person name="Drula E."/>
            <person name="Henrissat B."/>
            <person name="Morin E."/>
            <person name="Kohler A."/>
            <person name="Barry K."/>
            <person name="LaButti K."/>
            <person name="Morin E."/>
            <person name="Salamov A."/>
            <person name="Lipzen A."/>
            <person name="Mereny Z."/>
            <person name="Hegedus B."/>
            <person name="Baldrian P."/>
            <person name="Stursova M."/>
            <person name="Weitz H."/>
            <person name="Taylor A."/>
            <person name="Grigoriev I.V."/>
            <person name="Nagy L.G."/>
            <person name="Martin F."/>
            <person name="Kauserud H."/>
        </authorList>
    </citation>
    <scope>NUCLEOTIDE SEQUENCE</scope>
    <source>
        <strain evidence="3">CBHHK200</strain>
    </source>
</reference>
<keyword evidence="2" id="KW-0472">Membrane</keyword>
<evidence type="ECO:0000256" key="1">
    <source>
        <dbReference type="SAM" id="MobiDB-lite"/>
    </source>
</evidence>
<evidence type="ECO:0000256" key="2">
    <source>
        <dbReference type="SAM" id="Phobius"/>
    </source>
</evidence>
<feature type="region of interest" description="Disordered" evidence="1">
    <location>
        <begin position="320"/>
        <end position="441"/>
    </location>
</feature>
<dbReference type="AlphaFoldDB" id="A0AAD6SU24"/>
<protein>
    <submittedName>
        <fullName evidence="3">Uncharacterized protein</fullName>
    </submittedName>
</protein>
<feature type="transmembrane region" description="Helical" evidence="2">
    <location>
        <begin position="54"/>
        <end position="74"/>
    </location>
</feature>
<name>A0AAD6SU24_9AGAR</name>
<feature type="compositionally biased region" description="Basic and acidic residues" evidence="1">
    <location>
        <begin position="386"/>
        <end position="400"/>
    </location>
</feature>